<evidence type="ECO:0000313" key="2">
    <source>
        <dbReference type="Proteomes" id="UP000053477"/>
    </source>
</evidence>
<keyword evidence="2" id="KW-1185">Reference proteome</keyword>
<dbReference type="Proteomes" id="UP000053477">
    <property type="component" value="Unassembled WGS sequence"/>
</dbReference>
<protein>
    <submittedName>
        <fullName evidence="1">Uncharacterized protein</fullName>
    </submittedName>
</protein>
<name>A0A0H2R332_9AGAM</name>
<proteinExistence type="predicted"/>
<reference evidence="1 2" key="1">
    <citation type="submission" date="2015-04" db="EMBL/GenBank/DDBJ databases">
        <title>Complete genome sequence of Schizopora paradoxa KUC8140, a cosmopolitan wood degrader in East Asia.</title>
        <authorList>
            <consortium name="DOE Joint Genome Institute"/>
            <person name="Min B."/>
            <person name="Park H."/>
            <person name="Jang Y."/>
            <person name="Kim J.-J."/>
            <person name="Kim K.H."/>
            <person name="Pangilinan J."/>
            <person name="Lipzen A."/>
            <person name="Riley R."/>
            <person name="Grigoriev I.V."/>
            <person name="Spatafora J.W."/>
            <person name="Choi I.-G."/>
        </authorList>
    </citation>
    <scope>NUCLEOTIDE SEQUENCE [LARGE SCALE GENOMIC DNA]</scope>
    <source>
        <strain evidence="1 2">KUC8140</strain>
    </source>
</reference>
<sequence>MVHSALFSKSSISDIHPRCAEYTTTLLRLYECFCTVVREEASVRVESFKVLHLFTLNYSSFR</sequence>
<gene>
    <name evidence="1" type="ORF">SCHPADRAFT_765854</name>
</gene>
<evidence type="ECO:0000313" key="1">
    <source>
        <dbReference type="EMBL" id="KLO03883.1"/>
    </source>
</evidence>
<dbReference type="InParanoid" id="A0A0H2R332"/>
<organism evidence="1 2">
    <name type="scientific">Schizopora paradoxa</name>
    <dbReference type="NCBI Taxonomy" id="27342"/>
    <lineage>
        <taxon>Eukaryota</taxon>
        <taxon>Fungi</taxon>
        <taxon>Dikarya</taxon>
        <taxon>Basidiomycota</taxon>
        <taxon>Agaricomycotina</taxon>
        <taxon>Agaricomycetes</taxon>
        <taxon>Hymenochaetales</taxon>
        <taxon>Schizoporaceae</taxon>
        <taxon>Schizopora</taxon>
    </lineage>
</organism>
<accession>A0A0H2R332</accession>
<dbReference type="AlphaFoldDB" id="A0A0H2R332"/>
<dbReference type="EMBL" id="KQ086913">
    <property type="protein sequence ID" value="KLO03883.1"/>
    <property type="molecule type" value="Genomic_DNA"/>
</dbReference>